<keyword evidence="2" id="KW-0810">Translation regulation</keyword>
<dbReference type="PANTHER" id="PTHR12537">
    <property type="entry name" value="RNA BINDING PROTEIN PUMILIO-RELATED"/>
    <property type="match status" value="1"/>
</dbReference>
<evidence type="ECO:0000256" key="3">
    <source>
        <dbReference type="ARBA" id="ARBA00022884"/>
    </source>
</evidence>
<feature type="region of interest" description="Disordered" evidence="5">
    <location>
        <begin position="22"/>
        <end position="51"/>
    </location>
</feature>
<dbReference type="InterPro" id="IPR033133">
    <property type="entry name" value="PUM-HD"/>
</dbReference>
<evidence type="ECO:0000259" key="6">
    <source>
        <dbReference type="PROSITE" id="PS50303"/>
    </source>
</evidence>
<dbReference type="PANTHER" id="PTHR12537:SF129">
    <property type="entry name" value="PUMILIO HOMOLOG 15-LIKE"/>
    <property type="match status" value="1"/>
</dbReference>
<dbReference type="InterPro" id="IPR011989">
    <property type="entry name" value="ARM-like"/>
</dbReference>
<feature type="repeat" description="Pumilio" evidence="4">
    <location>
        <begin position="353"/>
        <end position="392"/>
    </location>
</feature>
<dbReference type="Proteomes" id="UP000243975">
    <property type="component" value="Unassembled WGS sequence"/>
</dbReference>
<dbReference type="OMA" id="QMTHIVV"/>
<feature type="repeat" description="Pumilio" evidence="4">
    <location>
        <begin position="428"/>
        <end position="464"/>
    </location>
</feature>
<feature type="non-terminal residue" evidence="7">
    <location>
        <position position="636"/>
    </location>
</feature>
<feature type="repeat" description="Pumilio" evidence="4">
    <location>
        <begin position="518"/>
        <end position="557"/>
    </location>
</feature>
<dbReference type="InterPro" id="IPR001313">
    <property type="entry name" value="Pumilio_RNA-bd_rpt"/>
</dbReference>
<accession>A0A103Y3N7</accession>
<feature type="domain" description="PUM-HD" evidence="6">
    <location>
        <begin position="258"/>
        <end position="634"/>
    </location>
</feature>
<keyword evidence="8" id="KW-1185">Reference proteome</keyword>
<dbReference type="PROSITE" id="PS50303">
    <property type="entry name" value="PUM_HD"/>
    <property type="match status" value="1"/>
</dbReference>
<comment type="caution">
    <text evidence="7">The sequence shown here is derived from an EMBL/GenBank/DDBJ whole genome shotgun (WGS) entry which is preliminary data.</text>
</comment>
<evidence type="ECO:0000256" key="2">
    <source>
        <dbReference type="ARBA" id="ARBA00022845"/>
    </source>
</evidence>
<feature type="compositionally biased region" description="Polar residues" evidence="5">
    <location>
        <begin position="38"/>
        <end position="51"/>
    </location>
</feature>
<keyword evidence="1" id="KW-0677">Repeat</keyword>
<feature type="compositionally biased region" description="Low complexity" evidence="5">
    <location>
        <begin position="24"/>
        <end position="37"/>
    </location>
</feature>
<dbReference type="Gene3D" id="1.25.10.10">
    <property type="entry name" value="Leucine-rich Repeat Variant"/>
    <property type="match status" value="1"/>
</dbReference>
<dbReference type="SMART" id="SM00025">
    <property type="entry name" value="Pumilio"/>
    <property type="match status" value="7"/>
</dbReference>
<dbReference type="InterPro" id="IPR033712">
    <property type="entry name" value="Pumilio_RNA-bd"/>
</dbReference>
<gene>
    <name evidence="7" type="ORF">Ccrd_019787</name>
</gene>
<keyword evidence="3" id="KW-0694">RNA-binding</keyword>
<dbReference type="PROSITE" id="PS50302">
    <property type="entry name" value="PUM"/>
    <property type="match status" value="3"/>
</dbReference>
<dbReference type="Pfam" id="PF00806">
    <property type="entry name" value="PUF"/>
    <property type="match status" value="7"/>
</dbReference>
<dbReference type="Gramene" id="KVI01927">
    <property type="protein sequence ID" value="KVI01927"/>
    <property type="gene ID" value="Ccrd_019787"/>
</dbReference>
<dbReference type="GO" id="GO:0003729">
    <property type="term" value="F:mRNA binding"/>
    <property type="evidence" value="ECO:0007669"/>
    <property type="project" value="TreeGrafter"/>
</dbReference>
<evidence type="ECO:0000256" key="5">
    <source>
        <dbReference type="SAM" id="MobiDB-lite"/>
    </source>
</evidence>
<evidence type="ECO:0000313" key="7">
    <source>
        <dbReference type="EMBL" id="KVI01927.1"/>
    </source>
</evidence>
<reference evidence="7 8" key="1">
    <citation type="journal article" date="2016" name="Sci. Rep.">
        <title>The genome sequence of the outbreeding globe artichoke constructed de novo incorporating a phase-aware low-pass sequencing strategy of F1 progeny.</title>
        <authorList>
            <person name="Scaglione D."/>
            <person name="Reyes-Chin-Wo S."/>
            <person name="Acquadro A."/>
            <person name="Froenicke L."/>
            <person name="Portis E."/>
            <person name="Beitel C."/>
            <person name="Tirone M."/>
            <person name="Mauro R."/>
            <person name="Lo Monaco A."/>
            <person name="Mauromicale G."/>
            <person name="Faccioli P."/>
            <person name="Cattivelli L."/>
            <person name="Rieseberg L."/>
            <person name="Michelmore R."/>
            <person name="Lanteri S."/>
        </authorList>
    </citation>
    <scope>NUCLEOTIDE SEQUENCE [LARGE SCALE GENOMIC DNA]</scope>
    <source>
        <strain evidence="7">2C</strain>
    </source>
</reference>
<dbReference type="AlphaFoldDB" id="A0A103Y3N7"/>
<organism evidence="7 8">
    <name type="scientific">Cynara cardunculus var. scolymus</name>
    <name type="common">Globe artichoke</name>
    <name type="synonym">Cynara scolymus</name>
    <dbReference type="NCBI Taxonomy" id="59895"/>
    <lineage>
        <taxon>Eukaryota</taxon>
        <taxon>Viridiplantae</taxon>
        <taxon>Streptophyta</taxon>
        <taxon>Embryophyta</taxon>
        <taxon>Tracheophyta</taxon>
        <taxon>Spermatophyta</taxon>
        <taxon>Magnoliopsida</taxon>
        <taxon>eudicotyledons</taxon>
        <taxon>Gunneridae</taxon>
        <taxon>Pentapetalae</taxon>
        <taxon>asterids</taxon>
        <taxon>campanulids</taxon>
        <taxon>Asterales</taxon>
        <taxon>Asteraceae</taxon>
        <taxon>Carduoideae</taxon>
        <taxon>Cardueae</taxon>
        <taxon>Carduinae</taxon>
        <taxon>Cynara</taxon>
    </lineage>
</organism>
<name>A0A103Y3N7_CYNCS</name>
<dbReference type="SUPFAM" id="SSF48371">
    <property type="entry name" value="ARM repeat"/>
    <property type="match status" value="1"/>
</dbReference>
<dbReference type="InterPro" id="IPR016024">
    <property type="entry name" value="ARM-type_fold"/>
</dbReference>
<sequence>METGPREEEFDWLFISQNPTDFAPSSSSVNQQQPPSNTTIMGSSSARQVNGNGSFLGDNTGVFSFQTKQQQQLPAVGNHFVANPVRSIFDHRDRYPADFSLEFNPYDYCCNSCNPDQLYCFGATDFHPAGLASFDHRSSLNGFPETPRERNLEIDFNRLNISSSNHHLLPFLASSPPLGGSTIANNSLIDSSFNVGNIYPQGRVPAPVTPVNRNVAFHDPCCNLHSRRDSFELNPRGLCNLLENPIRSRDWISAYPNPISNSLPQSRQQPKRTKFPASLKDIRGLICLVAKGQEGCQFLQTKCEEGKPEDIEMIFSEIKDHIREFMVDASMNYLAQKLFKVCNERQMTHIVVSVITDDANLTSICLNSHGTRAMQKLIELLSTAEQRSLIVSALRRITVTLTKNTNGHHVIQHCLKSFHVDEVQPILNVVADNCLDIATDKSGCCVLQQCVLHANGVSKERLLTEIIANALHLAEHPYGLIKIRLHVLIFLTINFRNYVVQHILGMQIPGVTADILQRLSGNFVTLAMNKYASNVVEKCLKDAPDDQSIPIIREIINSQNFLSVIQHPYGNYVAQSALQTAKFKRAYQSVTYIGLRRMQGSLKEMMINKVQKEYAFLHSHPHGKRVLALARNSKPR</sequence>
<dbReference type="GO" id="GO:0006417">
    <property type="term" value="P:regulation of translation"/>
    <property type="evidence" value="ECO:0007669"/>
    <property type="project" value="UniProtKB-KW"/>
</dbReference>
<evidence type="ECO:0000256" key="4">
    <source>
        <dbReference type="PROSITE-ProRule" id="PRU00317"/>
    </source>
</evidence>
<dbReference type="GO" id="GO:0005737">
    <property type="term" value="C:cytoplasm"/>
    <property type="evidence" value="ECO:0007669"/>
    <property type="project" value="TreeGrafter"/>
</dbReference>
<evidence type="ECO:0000256" key="1">
    <source>
        <dbReference type="ARBA" id="ARBA00022737"/>
    </source>
</evidence>
<dbReference type="EMBL" id="LEKV01002672">
    <property type="protein sequence ID" value="KVI01927.1"/>
    <property type="molecule type" value="Genomic_DNA"/>
</dbReference>
<evidence type="ECO:0000313" key="8">
    <source>
        <dbReference type="Proteomes" id="UP000243975"/>
    </source>
</evidence>
<proteinExistence type="predicted"/>
<protein>
    <submittedName>
        <fullName evidence="7">Armadillo-like helical</fullName>
    </submittedName>
</protein>
<dbReference type="CDD" id="cd07920">
    <property type="entry name" value="Pumilio"/>
    <property type="match status" value="1"/>
</dbReference>